<evidence type="ECO:0000259" key="5">
    <source>
        <dbReference type="Pfam" id="PF21674"/>
    </source>
</evidence>
<dbReference type="Proteomes" id="UP001311232">
    <property type="component" value="Unassembled WGS sequence"/>
</dbReference>
<keyword evidence="3" id="KW-0175">Coiled coil</keyword>
<feature type="coiled-coil region" evidence="3">
    <location>
        <begin position="434"/>
        <end position="461"/>
    </location>
</feature>
<evidence type="ECO:0000256" key="1">
    <source>
        <dbReference type="ARBA" id="ARBA00006438"/>
    </source>
</evidence>
<dbReference type="AlphaFoldDB" id="A0AAV9S0Z6"/>
<dbReference type="Pfam" id="PF05667">
    <property type="entry name" value="CCDC22_CC"/>
    <property type="match status" value="1"/>
</dbReference>
<evidence type="ECO:0000313" key="7">
    <source>
        <dbReference type="Proteomes" id="UP001311232"/>
    </source>
</evidence>
<dbReference type="InterPro" id="IPR048349">
    <property type="entry name" value="CCDC22_N"/>
</dbReference>
<dbReference type="Pfam" id="PF21674">
    <property type="entry name" value="CCDC22_N"/>
    <property type="match status" value="1"/>
</dbReference>
<evidence type="ECO:0000313" key="6">
    <source>
        <dbReference type="EMBL" id="KAK5614845.1"/>
    </source>
</evidence>
<feature type="domain" description="CCDC22 coiled-coil" evidence="4">
    <location>
        <begin position="128"/>
        <end position="577"/>
    </location>
</feature>
<dbReference type="PANTHER" id="PTHR15668">
    <property type="entry name" value="JM1 PROTEIN"/>
    <property type="match status" value="1"/>
</dbReference>
<comment type="similarity">
    <text evidence="1">Belongs to the CCDC22 family.</text>
</comment>
<dbReference type="InterPro" id="IPR048348">
    <property type="entry name" value="CCDC22_CC"/>
</dbReference>
<dbReference type="GO" id="GO:0097602">
    <property type="term" value="F:cullin family protein binding"/>
    <property type="evidence" value="ECO:0007669"/>
    <property type="project" value="TreeGrafter"/>
</dbReference>
<dbReference type="GO" id="GO:2000060">
    <property type="term" value="P:positive regulation of ubiquitin-dependent protein catabolic process"/>
    <property type="evidence" value="ECO:0007669"/>
    <property type="project" value="TreeGrafter"/>
</dbReference>
<evidence type="ECO:0000259" key="4">
    <source>
        <dbReference type="Pfam" id="PF05667"/>
    </source>
</evidence>
<comment type="caution">
    <text evidence="6">The sequence shown here is derived from an EMBL/GenBank/DDBJ whole genome shotgun (WGS) entry which is preliminary data.</text>
</comment>
<name>A0AAV9S0Z6_9TELE</name>
<evidence type="ECO:0000256" key="2">
    <source>
        <dbReference type="ARBA" id="ARBA00016694"/>
    </source>
</evidence>
<reference evidence="6 7" key="1">
    <citation type="submission" date="2021-06" db="EMBL/GenBank/DDBJ databases">
        <authorList>
            <person name="Palmer J.M."/>
        </authorList>
    </citation>
    <scope>NUCLEOTIDE SEQUENCE [LARGE SCALE GENOMIC DNA]</scope>
    <source>
        <strain evidence="6 7">MEX-2019</strain>
        <tissue evidence="6">Muscle</tissue>
    </source>
</reference>
<gene>
    <name evidence="6" type="primary">CCDC22</name>
    <name evidence="6" type="ORF">CRENBAI_011231</name>
</gene>
<dbReference type="PANTHER" id="PTHR15668:SF4">
    <property type="entry name" value="COILED-COIL DOMAIN-CONTAINING PROTEIN 22"/>
    <property type="match status" value="1"/>
</dbReference>
<feature type="domain" description="CCDC22 N-terminal" evidence="5">
    <location>
        <begin position="1"/>
        <end position="109"/>
    </location>
</feature>
<organism evidence="6 7">
    <name type="scientific">Crenichthys baileyi</name>
    <name type="common">White River springfish</name>
    <dbReference type="NCBI Taxonomy" id="28760"/>
    <lineage>
        <taxon>Eukaryota</taxon>
        <taxon>Metazoa</taxon>
        <taxon>Chordata</taxon>
        <taxon>Craniata</taxon>
        <taxon>Vertebrata</taxon>
        <taxon>Euteleostomi</taxon>
        <taxon>Actinopterygii</taxon>
        <taxon>Neopterygii</taxon>
        <taxon>Teleostei</taxon>
        <taxon>Neoteleostei</taxon>
        <taxon>Acanthomorphata</taxon>
        <taxon>Ovalentaria</taxon>
        <taxon>Atherinomorphae</taxon>
        <taxon>Cyprinodontiformes</taxon>
        <taxon>Goodeidae</taxon>
        <taxon>Crenichthys</taxon>
    </lineage>
</organism>
<evidence type="ECO:0000256" key="3">
    <source>
        <dbReference type="SAM" id="Coils"/>
    </source>
</evidence>
<dbReference type="EMBL" id="JAHHUM010001080">
    <property type="protein sequence ID" value="KAK5614845.1"/>
    <property type="molecule type" value="Genomic_DNA"/>
</dbReference>
<dbReference type="InterPro" id="IPR008530">
    <property type="entry name" value="CCDC22"/>
</dbReference>
<protein>
    <recommendedName>
        <fullName evidence="2">Coiled-coil domain-containing protein 22</fullName>
    </recommendedName>
</protein>
<accession>A0AAV9S0Z6</accession>
<keyword evidence="7" id="KW-1185">Reference proteome</keyword>
<sequence>MEEVDKILIHALRQVGTEVGEDIDRVNQFTSELIVEAVVKCIRVIDPGLGGALPTSLPPGMSARFRVGMSLAQACQDIGYKGEIGYQTFLYSNEPEIRSLLMFLVEKLPRESSETSDQPTGKSAVLHRAIAAAITAQLAVSWVPLNCRLPLHCKTQSKAASHSFHVHPLSLPHCTKGQKSLKEVKHYQRDILFPVTAQFPSQTSMVSSILEQHTAELSNAQEWDTEWKSQGLLSRLTPQEYHSRKLTRLRKRIEEQLRSAAALGSAPSDLILTKGTHFTHTQKFTFTQEVAALTSPVHTGRQLEGDTQPRQQEELAFLQQQFQQLCSDVEQIAADMKHISVTNAQVFDELKQMELDNVENDEKMQVKKKTIDLLPDADSNLQKLQSQVEASANRVVNLASQWEKHRAPLIEEHRTLKEFCSSKDLESSRKLSEIKSLHEKIQVATEEAKKKEELYKQLVTELESLPQDVSRSAYTQRILEIVGNIKKQKEEISKILSDTKELQKEINSLTGKLDRSFAVTDELVFKDAKKDESVRKSYKYLAALHENCNLLIQTIEDTGTILREIRDLEEQIETENCNKTVANLERILDDYKVIRQENSTLAAKVREG</sequence>
<proteinExistence type="inferred from homology"/>